<proteinExistence type="predicted"/>
<dbReference type="OrthoDB" id="10386896at2759"/>
<evidence type="ECO:0000256" key="1">
    <source>
        <dbReference type="SAM" id="Coils"/>
    </source>
</evidence>
<accession>A0A9W8E6I6</accession>
<gene>
    <name evidence="2" type="ORF">IWQ62_003172</name>
</gene>
<dbReference type="EMBL" id="JANBPY010000807">
    <property type="protein sequence ID" value="KAJ1963575.1"/>
    <property type="molecule type" value="Genomic_DNA"/>
</dbReference>
<keyword evidence="3" id="KW-1185">Reference proteome</keyword>
<organism evidence="2 3">
    <name type="scientific">Dispira parvispora</name>
    <dbReference type="NCBI Taxonomy" id="1520584"/>
    <lineage>
        <taxon>Eukaryota</taxon>
        <taxon>Fungi</taxon>
        <taxon>Fungi incertae sedis</taxon>
        <taxon>Zoopagomycota</taxon>
        <taxon>Kickxellomycotina</taxon>
        <taxon>Dimargaritomycetes</taxon>
        <taxon>Dimargaritales</taxon>
        <taxon>Dimargaritaceae</taxon>
        <taxon>Dispira</taxon>
    </lineage>
</organism>
<name>A0A9W8E6I6_9FUNG</name>
<reference evidence="2" key="1">
    <citation type="submission" date="2022-07" db="EMBL/GenBank/DDBJ databases">
        <title>Phylogenomic reconstructions and comparative analyses of Kickxellomycotina fungi.</title>
        <authorList>
            <person name="Reynolds N.K."/>
            <person name="Stajich J.E."/>
            <person name="Barry K."/>
            <person name="Grigoriev I.V."/>
            <person name="Crous P."/>
            <person name="Smith M.E."/>
        </authorList>
    </citation>
    <scope>NUCLEOTIDE SEQUENCE</scope>
    <source>
        <strain evidence="2">RSA 1196</strain>
    </source>
</reference>
<comment type="caution">
    <text evidence="2">The sequence shown here is derived from an EMBL/GenBank/DDBJ whole genome shotgun (WGS) entry which is preliminary data.</text>
</comment>
<evidence type="ECO:0000313" key="2">
    <source>
        <dbReference type="EMBL" id="KAJ1963575.1"/>
    </source>
</evidence>
<feature type="coiled-coil region" evidence="1">
    <location>
        <begin position="55"/>
        <end position="82"/>
    </location>
</feature>
<keyword evidence="1" id="KW-0175">Coiled coil</keyword>
<dbReference type="Proteomes" id="UP001150925">
    <property type="component" value="Unassembled WGS sequence"/>
</dbReference>
<evidence type="ECO:0000313" key="3">
    <source>
        <dbReference type="Proteomes" id="UP001150925"/>
    </source>
</evidence>
<dbReference type="AlphaFoldDB" id="A0A9W8E6I6"/>
<sequence>MPDTLTVVIALLCWKVPLRDCPLLDYLDILHFYLTIVVTPTDTAHSMTTIEQPTAVELSTSIQNLKRRLDQLDSELDLWVEIQHAKPRSGVRRSKSKRVRGPIPRFPDGAVQELMSAQDSRFLRLVCAWDSSCVPDNLLPGQLRRCARVFTEKIWTIFDATTQPLQRAIANVVALLKTETEIHIHQTSLDELYASFKVWKVELSHWLALIRESTQAHRFTCDYTPFQDLLHDRLEQLLRLVDTLLLLDQYQSLYFPPPVLEATTESTFQNRPVTVKGSVYQRPPVVGHINNNSLVSGVFQFVMISTQLMDSTGLPRFVSDVMLRLQYLVDYGLTTRTHPIYLACQKQVDSLSKYTTLVEHNLEGKACAYWFELLNHATDQLLKMDTPQQRDVLNRLTGNNAESKYTE</sequence>
<protein>
    <submittedName>
        <fullName evidence="2">Uncharacterized protein</fullName>
    </submittedName>
</protein>